<dbReference type="CDD" id="cd08545">
    <property type="entry name" value="YcnI_like"/>
    <property type="match status" value="1"/>
</dbReference>
<evidence type="ECO:0000313" key="4">
    <source>
        <dbReference type="Proteomes" id="UP000323300"/>
    </source>
</evidence>
<dbReference type="RefSeq" id="WP_149759162.1">
    <property type="nucleotide sequence ID" value="NZ_BSPE01000028.1"/>
</dbReference>
<dbReference type="Gene3D" id="2.60.40.2230">
    <property type="entry name" value="Uncharacterised protein YcnI-like PF07987, DUF1775"/>
    <property type="match status" value="1"/>
</dbReference>
<dbReference type="PANTHER" id="PTHR36302:SF1">
    <property type="entry name" value="COPPER CHAPERONE PCU(A)C"/>
    <property type="match status" value="1"/>
</dbReference>
<feature type="chain" id="PRO_5009302329" description="YncI copper-binding domain-containing protein" evidence="1">
    <location>
        <begin position="27"/>
        <end position="324"/>
    </location>
</feature>
<proteinExistence type="predicted"/>
<evidence type="ECO:0000256" key="1">
    <source>
        <dbReference type="SAM" id="SignalP"/>
    </source>
</evidence>
<name>A0A1I3WS28_9HYPH</name>
<dbReference type="InterPro" id="IPR036182">
    <property type="entry name" value="PCuAC_sf"/>
</dbReference>
<reference evidence="3 4" key="1">
    <citation type="submission" date="2016-10" db="EMBL/GenBank/DDBJ databases">
        <authorList>
            <person name="Varghese N."/>
            <person name="Submissions S."/>
        </authorList>
    </citation>
    <scope>NUCLEOTIDE SEQUENCE [LARGE SCALE GENOMIC DNA]</scope>
    <source>
        <strain evidence="3 4">DSM 21822</strain>
    </source>
</reference>
<gene>
    <name evidence="3" type="ORF">SAMN04488498_102459</name>
</gene>
<dbReference type="InterPro" id="IPR021174">
    <property type="entry name" value="UCP037139"/>
</dbReference>
<dbReference type="Proteomes" id="UP000323300">
    <property type="component" value="Unassembled WGS sequence"/>
</dbReference>
<organism evidence="3 4">
    <name type="scientific">Neomesorhizobium albiziae</name>
    <dbReference type="NCBI Taxonomy" id="335020"/>
    <lineage>
        <taxon>Bacteria</taxon>
        <taxon>Pseudomonadati</taxon>
        <taxon>Pseudomonadota</taxon>
        <taxon>Alphaproteobacteria</taxon>
        <taxon>Hyphomicrobiales</taxon>
        <taxon>Phyllobacteriaceae</taxon>
        <taxon>Neomesorhizobium</taxon>
    </lineage>
</organism>
<dbReference type="InterPro" id="IPR012533">
    <property type="entry name" value="YcnI-copper_dom"/>
</dbReference>
<dbReference type="AlphaFoldDB" id="A0A1I3WS28"/>
<accession>A0A1I3WS28</accession>
<dbReference type="Pfam" id="PF07987">
    <property type="entry name" value="DUF1775"/>
    <property type="match status" value="1"/>
</dbReference>
<sequence>MRRLEIQFAAALLLTAASIVTAHAHASLEKDEAAPGSYKAVLKVPHGCDGKATNLVRIDIPEGYIGVKPMPKAGWTLETKKGDYAKKYDLYGKEVTSGVTSVTWSGGFLADEFYDEFVLSGTLAGVEAGQTLYFKALQQCEGAEVAWNEEPAEGQNAHSLEHPAPSLTVVAAGGGDEHAGHNMTMSTPADAVTAGDLTIAGGWARAMLPGQPAGGGYLTVTNKGKSADKLVAVSSPSAGKVEVHTMEVVNDVMVMRPVEGGVEIPAGATVELKPGGLHVMFMQVKEPFKAGGTVPVTLEFEKAGKVDVTLPVQAKAGADEHSQH</sequence>
<dbReference type="InterPro" id="IPR038507">
    <property type="entry name" value="YcnI-like_sf"/>
</dbReference>
<feature type="signal peptide" evidence="1">
    <location>
        <begin position="1"/>
        <end position="26"/>
    </location>
</feature>
<dbReference type="Pfam" id="PF04314">
    <property type="entry name" value="PCuAC"/>
    <property type="match status" value="1"/>
</dbReference>
<keyword evidence="1" id="KW-0732">Signal</keyword>
<evidence type="ECO:0000259" key="2">
    <source>
        <dbReference type="Pfam" id="PF07987"/>
    </source>
</evidence>
<evidence type="ECO:0000313" key="3">
    <source>
        <dbReference type="EMBL" id="SFK10315.1"/>
    </source>
</evidence>
<dbReference type="InterPro" id="IPR007410">
    <property type="entry name" value="LpqE-like"/>
</dbReference>
<protein>
    <recommendedName>
        <fullName evidence="2">YncI copper-binding domain-containing protein</fullName>
    </recommendedName>
</protein>
<dbReference type="PANTHER" id="PTHR36302">
    <property type="entry name" value="BLR7088 PROTEIN"/>
    <property type="match status" value="1"/>
</dbReference>
<feature type="domain" description="YncI copper-binding" evidence="2">
    <location>
        <begin position="25"/>
        <end position="169"/>
    </location>
</feature>
<dbReference type="SUPFAM" id="SSF110087">
    <property type="entry name" value="DR1885-like metal-binding protein"/>
    <property type="match status" value="1"/>
</dbReference>
<dbReference type="PIRSF" id="PIRSF037139">
    <property type="entry name" value="UCP037139"/>
    <property type="match status" value="1"/>
</dbReference>
<dbReference type="InterPro" id="IPR058248">
    <property type="entry name" value="Lxx211020-like"/>
</dbReference>
<keyword evidence="4" id="KW-1185">Reference proteome</keyword>
<dbReference type="Gene3D" id="2.60.40.1890">
    <property type="entry name" value="PCu(A)C copper chaperone"/>
    <property type="match status" value="1"/>
</dbReference>
<dbReference type="EMBL" id="FOSL01000002">
    <property type="protein sequence ID" value="SFK10315.1"/>
    <property type="molecule type" value="Genomic_DNA"/>
</dbReference>
<dbReference type="OrthoDB" id="9796962at2"/>